<feature type="compositionally biased region" description="Basic residues" evidence="2">
    <location>
        <begin position="37"/>
        <end position="50"/>
    </location>
</feature>
<accession>A0A1E3PQ40</accession>
<evidence type="ECO:0000256" key="1">
    <source>
        <dbReference type="ARBA" id="ARBA00010402"/>
    </source>
</evidence>
<protein>
    <recommendedName>
        <fullName evidence="5">RING-type domain-containing protein</fullName>
    </recommendedName>
</protein>
<evidence type="ECO:0000313" key="4">
    <source>
        <dbReference type="Proteomes" id="UP000095009"/>
    </source>
</evidence>
<dbReference type="Proteomes" id="UP000095009">
    <property type="component" value="Unassembled WGS sequence"/>
</dbReference>
<feature type="compositionally biased region" description="Low complexity" evidence="2">
    <location>
        <begin position="317"/>
        <end position="333"/>
    </location>
</feature>
<feature type="region of interest" description="Disordered" evidence="2">
    <location>
        <begin position="539"/>
        <end position="575"/>
    </location>
</feature>
<organism evidence="3 4">
    <name type="scientific">Nadsonia fulvescens var. elongata DSM 6958</name>
    <dbReference type="NCBI Taxonomy" id="857566"/>
    <lineage>
        <taxon>Eukaryota</taxon>
        <taxon>Fungi</taxon>
        <taxon>Dikarya</taxon>
        <taxon>Ascomycota</taxon>
        <taxon>Saccharomycotina</taxon>
        <taxon>Dipodascomycetes</taxon>
        <taxon>Dipodascales</taxon>
        <taxon>Dipodascales incertae sedis</taxon>
        <taxon>Nadsonia</taxon>
    </lineage>
</organism>
<dbReference type="STRING" id="857566.A0A1E3PQ40"/>
<proteinExistence type="inferred from homology"/>
<dbReference type="PANTHER" id="PTHR31315:SF1">
    <property type="entry name" value="PROTEIN SIP5"/>
    <property type="match status" value="1"/>
</dbReference>
<feature type="region of interest" description="Disordered" evidence="2">
    <location>
        <begin position="15"/>
        <end position="69"/>
    </location>
</feature>
<feature type="compositionally biased region" description="Low complexity" evidence="2">
    <location>
        <begin position="558"/>
        <end position="574"/>
    </location>
</feature>
<dbReference type="GO" id="GO:0005737">
    <property type="term" value="C:cytoplasm"/>
    <property type="evidence" value="ECO:0007669"/>
    <property type="project" value="TreeGrafter"/>
</dbReference>
<dbReference type="OrthoDB" id="21471at2759"/>
<keyword evidence="4" id="KW-1185">Reference proteome</keyword>
<feature type="region of interest" description="Disordered" evidence="2">
    <location>
        <begin position="313"/>
        <end position="337"/>
    </location>
</feature>
<name>A0A1E3PQ40_9ASCO</name>
<sequence length="665" mass="73415">MGNVQTKEIQPGCATKAVGSGRKSLKGNRANSAPQRHPGRQHNRYQHHRSSSQFKELINQGPSIRSTPEALDRTHGRDIIVPPQANRIVLNHSVPTLDHGYLEPQGIYSNKKDYDIHKVHQFIIERKLAPFFKGLADFDSDWNGRQLLAAIRGLPVGAALSAEDDHDVDDNHTAAVTESKAIDIANSYKVSPKNDNCYANQNTLFELSNSAPKSRISVSLSDESLLSPNQEGFGIIGVEDAIRARRRSNTTSQYKVDNSIHDQEKQQVEIYRECTECPICFLCYPSFTNKTICCHQPICTECFLQIKRSEPHAPTANDGSNTQNGSTSNNRGTPTGSEAVKLVSEPACCPYCTVPEFGVAYNPPPLKLRYQTPGLQQHINEQYYHHKQNLRHHAHNNNERLSKVKSQIFKLHHSAPSAIKPGKLKQSLLSSSASLASKSDEFTVTTDQVRPNWKEVLNQANDEAAHRTAAINAYHNITYVAYFNSQERAAVTAKKGKKLRKRDRAKTLFNNGLAGSNSNDIEMATKMPRARRNTHTAISMPSTNTVPDAMPSPEIEPSSDSADTSASLNSSSATVFRSRSTTMSEYGVEAFPESQEVVSSPLHELPINSNGIYKIHHEGSRPVVNDALKAGTESLVESISGINLSSEKVQSEMDNANNDGTVIIY</sequence>
<dbReference type="AlphaFoldDB" id="A0A1E3PQ40"/>
<evidence type="ECO:0008006" key="5">
    <source>
        <dbReference type="Google" id="ProtNLM"/>
    </source>
</evidence>
<dbReference type="InterPro" id="IPR039301">
    <property type="entry name" value="Sip5/DA2"/>
</dbReference>
<dbReference type="PANTHER" id="PTHR31315">
    <property type="entry name" value="PROTEIN SIP5"/>
    <property type="match status" value="1"/>
</dbReference>
<reference evidence="3 4" key="1">
    <citation type="journal article" date="2016" name="Proc. Natl. Acad. Sci. U.S.A.">
        <title>Comparative genomics of biotechnologically important yeasts.</title>
        <authorList>
            <person name="Riley R."/>
            <person name="Haridas S."/>
            <person name="Wolfe K.H."/>
            <person name="Lopes M.R."/>
            <person name="Hittinger C.T."/>
            <person name="Goeker M."/>
            <person name="Salamov A.A."/>
            <person name="Wisecaver J.H."/>
            <person name="Long T.M."/>
            <person name="Calvey C.H."/>
            <person name="Aerts A.L."/>
            <person name="Barry K.W."/>
            <person name="Choi C."/>
            <person name="Clum A."/>
            <person name="Coughlan A.Y."/>
            <person name="Deshpande S."/>
            <person name="Douglass A.P."/>
            <person name="Hanson S.J."/>
            <person name="Klenk H.-P."/>
            <person name="LaButti K.M."/>
            <person name="Lapidus A."/>
            <person name="Lindquist E.A."/>
            <person name="Lipzen A.M."/>
            <person name="Meier-Kolthoff J.P."/>
            <person name="Ohm R.A."/>
            <person name="Otillar R.P."/>
            <person name="Pangilinan J.L."/>
            <person name="Peng Y."/>
            <person name="Rokas A."/>
            <person name="Rosa C.A."/>
            <person name="Scheuner C."/>
            <person name="Sibirny A.A."/>
            <person name="Slot J.C."/>
            <person name="Stielow J.B."/>
            <person name="Sun H."/>
            <person name="Kurtzman C.P."/>
            <person name="Blackwell M."/>
            <person name="Grigoriev I.V."/>
            <person name="Jeffries T.W."/>
        </authorList>
    </citation>
    <scope>NUCLEOTIDE SEQUENCE [LARGE SCALE GENOMIC DNA]</scope>
    <source>
        <strain evidence="3 4">DSM 6958</strain>
    </source>
</reference>
<gene>
    <name evidence="3" type="ORF">NADFUDRAFT_64674</name>
</gene>
<comment type="similarity">
    <text evidence="1">Belongs to the SIP5 family.</text>
</comment>
<dbReference type="EMBL" id="KV454407">
    <property type="protein sequence ID" value="ODQ67563.1"/>
    <property type="molecule type" value="Genomic_DNA"/>
</dbReference>
<evidence type="ECO:0000256" key="2">
    <source>
        <dbReference type="SAM" id="MobiDB-lite"/>
    </source>
</evidence>
<evidence type="ECO:0000313" key="3">
    <source>
        <dbReference type="EMBL" id="ODQ67563.1"/>
    </source>
</evidence>